<comment type="subcellular location">
    <subcellularLocation>
        <location evidence="1">Cell membrane</location>
        <topology evidence="1">Lipid-anchor</topology>
        <topology evidence="1">GPI-anchor</topology>
    </subcellularLocation>
</comment>
<sequence>MEPWPIVAWVLTLTFIADWLQTVQSRDFTEKDIIFLHPSSKYLYQYLKPVFNITDTLPLPHTLFTGAVSHSLHPRCLSLTHTDLYCPCFVQVCVACCEGNICNLPLPRNETDAIFATTSPLSGGQRTTLHPTMPLSFLISTLLVLSQG</sequence>
<keyword evidence="6" id="KW-1015">Disulfide bond</keyword>
<dbReference type="Proteomes" id="UP000694621">
    <property type="component" value="Unplaced"/>
</dbReference>
<dbReference type="InterPro" id="IPR039457">
    <property type="entry name" value="LYPD6-like"/>
</dbReference>
<dbReference type="PANTHER" id="PTHR31171">
    <property type="entry name" value="LY6/PLAUR DOMAIN-CONTAINING PROTEIN 6"/>
    <property type="match status" value="1"/>
</dbReference>
<dbReference type="GO" id="GO:0090263">
    <property type="term" value="P:positive regulation of canonical Wnt signaling pathway"/>
    <property type="evidence" value="ECO:0007669"/>
    <property type="project" value="TreeGrafter"/>
</dbReference>
<name>A0A8B9KZ25_ASTMX</name>
<keyword evidence="2" id="KW-1003">Cell membrane</keyword>
<evidence type="ECO:0000256" key="6">
    <source>
        <dbReference type="ARBA" id="ARBA00023157"/>
    </source>
</evidence>
<dbReference type="GO" id="GO:0098552">
    <property type="term" value="C:side of membrane"/>
    <property type="evidence" value="ECO:0007669"/>
    <property type="project" value="UniProtKB-KW"/>
</dbReference>
<protein>
    <submittedName>
        <fullName evidence="10">Uncharacterized protein</fullName>
    </submittedName>
</protein>
<keyword evidence="3" id="KW-0336">GPI-anchor</keyword>
<proteinExistence type="predicted"/>
<dbReference type="GO" id="GO:0005886">
    <property type="term" value="C:plasma membrane"/>
    <property type="evidence" value="ECO:0007669"/>
    <property type="project" value="UniProtKB-SubCell"/>
</dbReference>
<reference evidence="10" key="1">
    <citation type="submission" date="2025-08" db="UniProtKB">
        <authorList>
            <consortium name="Ensembl"/>
        </authorList>
    </citation>
    <scope>IDENTIFICATION</scope>
</reference>
<keyword evidence="8" id="KW-0449">Lipoprotein</keyword>
<keyword evidence="4 9" id="KW-0732">Signal</keyword>
<dbReference type="Ensembl" id="ENSAMXT00005047688.1">
    <property type="protein sequence ID" value="ENSAMXP00005043876.1"/>
    <property type="gene ID" value="ENSAMXG00005020404.1"/>
</dbReference>
<evidence type="ECO:0000256" key="4">
    <source>
        <dbReference type="ARBA" id="ARBA00022729"/>
    </source>
</evidence>
<evidence type="ECO:0000256" key="7">
    <source>
        <dbReference type="ARBA" id="ARBA00023180"/>
    </source>
</evidence>
<accession>A0A8B9KZ25</accession>
<dbReference type="GO" id="GO:0030550">
    <property type="term" value="F:acetylcholine receptor inhibitor activity"/>
    <property type="evidence" value="ECO:0007669"/>
    <property type="project" value="TreeGrafter"/>
</dbReference>
<evidence type="ECO:0000256" key="3">
    <source>
        <dbReference type="ARBA" id="ARBA00022622"/>
    </source>
</evidence>
<keyword evidence="5" id="KW-0472">Membrane</keyword>
<keyword evidence="7" id="KW-0325">Glycoprotein</keyword>
<feature type="signal peptide" evidence="9">
    <location>
        <begin position="1"/>
        <end position="25"/>
    </location>
</feature>
<evidence type="ECO:0000256" key="1">
    <source>
        <dbReference type="ARBA" id="ARBA00004609"/>
    </source>
</evidence>
<evidence type="ECO:0000256" key="8">
    <source>
        <dbReference type="ARBA" id="ARBA00023288"/>
    </source>
</evidence>
<evidence type="ECO:0000256" key="9">
    <source>
        <dbReference type="SAM" id="SignalP"/>
    </source>
</evidence>
<feature type="chain" id="PRO_5034237896" evidence="9">
    <location>
        <begin position="26"/>
        <end position="148"/>
    </location>
</feature>
<dbReference type="Pfam" id="PF16975">
    <property type="entry name" value="UPAR_LY6_2"/>
    <property type="match status" value="1"/>
</dbReference>
<dbReference type="AlphaFoldDB" id="A0A8B9KZ25"/>
<evidence type="ECO:0000256" key="5">
    <source>
        <dbReference type="ARBA" id="ARBA00023136"/>
    </source>
</evidence>
<evidence type="ECO:0000256" key="2">
    <source>
        <dbReference type="ARBA" id="ARBA00022475"/>
    </source>
</evidence>
<organism evidence="10 11">
    <name type="scientific">Astyanax mexicanus</name>
    <name type="common">Blind cave fish</name>
    <name type="synonym">Astyanax fasciatus mexicanus</name>
    <dbReference type="NCBI Taxonomy" id="7994"/>
    <lineage>
        <taxon>Eukaryota</taxon>
        <taxon>Metazoa</taxon>
        <taxon>Chordata</taxon>
        <taxon>Craniata</taxon>
        <taxon>Vertebrata</taxon>
        <taxon>Euteleostomi</taxon>
        <taxon>Actinopterygii</taxon>
        <taxon>Neopterygii</taxon>
        <taxon>Teleostei</taxon>
        <taxon>Ostariophysi</taxon>
        <taxon>Characiformes</taxon>
        <taxon>Characoidei</taxon>
        <taxon>Acestrorhamphidae</taxon>
        <taxon>Acestrorhamphinae</taxon>
        <taxon>Astyanax</taxon>
    </lineage>
</organism>
<evidence type="ECO:0000313" key="11">
    <source>
        <dbReference type="Proteomes" id="UP000694621"/>
    </source>
</evidence>
<evidence type="ECO:0000313" key="10">
    <source>
        <dbReference type="Ensembl" id="ENSAMXP00005043876.1"/>
    </source>
</evidence>
<dbReference type="PANTHER" id="PTHR31171:SF0">
    <property type="entry name" value="LY6_PLAUR DOMAIN-CONTAINING PROTEIN 6"/>
    <property type="match status" value="1"/>
</dbReference>